<dbReference type="RefSeq" id="WP_200608979.1">
    <property type="nucleotide sequence ID" value="NZ_JAEHHL010000004.1"/>
</dbReference>
<organism evidence="2 3">
    <name type="scientific">Thermohalobaculum xanthum</name>
    <dbReference type="NCBI Taxonomy" id="2753746"/>
    <lineage>
        <taxon>Bacteria</taxon>
        <taxon>Pseudomonadati</taxon>
        <taxon>Pseudomonadota</taxon>
        <taxon>Alphaproteobacteria</taxon>
        <taxon>Rhodobacterales</taxon>
        <taxon>Paracoccaceae</taxon>
        <taxon>Thermohalobaculum</taxon>
    </lineage>
</organism>
<gene>
    <name evidence="2" type="ORF">H0I76_07680</name>
</gene>
<accession>A0A8J7SGI4</accession>
<dbReference type="Proteomes" id="UP000655420">
    <property type="component" value="Unassembled WGS sequence"/>
</dbReference>
<protein>
    <submittedName>
        <fullName evidence="2">Uncharacterized protein</fullName>
    </submittedName>
</protein>
<keyword evidence="3" id="KW-1185">Reference proteome</keyword>
<feature type="compositionally biased region" description="Polar residues" evidence="1">
    <location>
        <begin position="1"/>
        <end position="19"/>
    </location>
</feature>
<evidence type="ECO:0000313" key="2">
    <source>
        <dbReference type="EMBL" id="MBK0399065.1"/>
    </source>
</evidence>
<name>A0A8J7SGI4_9RHOB</name>
<evidence type="ECO:0000256" key="1">
    <source>
        <dbReference type="SAM" id="MobiDB-lite"/>
    </source>
</evidence>
<dbReference type="EMBL" id="JAEHHL010000004">
    <property type="protein sequence ID" value="MBK0399065.1"/>
    <property type="molecule type" value="Genomic_DNA"/>
</dbReference>
<reference evidence="2" key="1">
    <citation type="submission" date="2020-12" db="EMBL/GenBank/DDBJ databases">
        <title>Bacterial taxonomy.</title>
        <authorList>
            <person name="Pan X."/>
        </authorList>
    </citation>
    <scope>NUCLEOTIDE SEQUENCE</scope>
    <source>
        <strain evidence="2">M0105</strain>
    </source>
</reference>
<dbReference type="AlphaFoldDB" id="A0A8J7SGI4"/>
<feature type="region of interest" description="Disordered" evidence="1">
    <location>
        <begin position="1"/>
        <end position="21"/>
    </location>
</feature>
<comment type="caution">
    <text evidence="2">The sequence shown here is derived from an EMBL/GenBank/DDBJ whole genome shotgun (WGS) entry which is preliminary data.</text>
</comment>
<sequence length="350" mass="38846">MKSGTPSNKPVKSNLTNKHVNGKPAHSIIKIKKVGKGKLDLASHSPPISAINCKSTPQIAMSIDKISLTLPITSAATKGAIWNVVKVQEELGYVKKTYSKNGYSYNAFLSLDVSKEPALLSLYPNKKEYSFVRLEFNPAKMGKDGVEELLLAHMEYILPGGPEQLFQSARVSRLDIAIDLLGIGIKNTLFYSNYAVRSGFYKRNGYLETLYLGSPKSNRQTRIYDKKKEMAKNEIQSESSVPMTRIERVVKHGGPLKELASWEDPFGTLQLCMLSDAPPSIAPWLWRMFCSAANQTTPQATLAQLPPAKKTAFKAAMQQAAPHWWSTEEIWEEWPNTLGAAGLRPSGFKL</sequence>
<proteinExistence type="predicted"/>
<evidence type="ECO:0000313" key="3">
    <source>
        <dbReference type="Proteomes" id="UP000655420"/>
    </source>
</evidence>